<evidence type="ECO:0000313" key="2">
    <source>
        <dbReference type="EMBL" id="PRZ11750.1"/>
    </source>
</evidence>
<name>A0A2T0YAZ0_9MICC</name>
<protein>
    <submittedName>
        <fullName evidence="2">AAA ATPase-like protein</fullName>
    </submittedName>
</protein>
<dbReference type="RefSeq" id="WP_106124111.1">
    <property type="nucleotide sequence ID" value="NZ_PVTY01000032.1"/>
</dbReference>
<dbReference type="Pfam" id="PF13191">
    <property type="entry name" value="AAA_16"/>
    <property type="match status" value="1"/>
</dbReference>
<dbReference type="PANTHER" id="PTHR35894">
    <property type="entry name" value="GENERAL SECRETION PATHWAY PROTEIN A-RELATED"/>
    <property type="match status" value="1"/>
</dbReference>
<accession>A0A2T0YAZ0</accession>
<sequence>MARNPFKPTAGATPPVLVGRDSVLEDLDEALEDGAGSPYLLQFITGARGVGKTVMLTEMGRRARQQGWIVIDETATPKLIQRLTSAVRRHREELGQPSRRKITGAGISLGPFGGANLDLESPDRAAPGLREEIGMLCDALDLHDGETGLIITVDEIHTIPQSELEELTAITQHLIREDRPVGLLMAGIPQAVERMISDNAQRPKVSTFMRRAERTSLEEVPLHSVAAAFEQTLTEAGRSVSPEVAMECAQATGGYPFMIQLVGYHTWRIGKTGEVTSSHVAAGRDKARKRLGDLVHAPALADLSPVDRTFLTHMSQDSGPTRAIDMQTRMGEGSNYISVYRDRLIRAGMIQPAATYGRFEFALPELREYLRDHAAQLIAQSEN</sequence>
<dbReference type="InterPro" id="IPR041664">
    <property type="entry name" value="AAA_16"/>
</dbReference>
<dbReference type="InterPro" id="IPR052026">
    <property type="entry name" value="ExeA_AAA_ATPase_DNA-bind"/>
</dbReference>
<dbReference type="EMBL" id="PVTY01000032">
    <property type="protein sequence ID" value="PRZ11750.1"/>
    <property type="molecule type" value="Genomic_DNA"/>
</dbReference>
<dbReference type="OrthoDB" id="2020141at2"/>
<evidence type="ECO:0000313" key="3">
    <source>
        <dbReference type="Proteomes" id="UP000238217"/>
    </source>
</evidence>
<dbReference type="Gene3D" id="3.40.50.300">
    <property type="entry name" value="P-loop containing nucleotide triphosphate hydrolases"/>
    <property type="match status" value="1"/>
</dbReference>
<comment type="caution">
    <text evidence="2">The sequence shown here is derived from an EMBL/GenBank/DDBJ whole genome shotgun (WGS) entry which is preliminary data.</text>
</comment>
<reference evidence="2 3" key="1">
    <citation type="submission" date="2018-03" db="EMBL/GenBank/DDBJ databases">
        <title>Comparative analysis of microorganisms from saline springs in Andes Mountain Range, Colombia.</title>
        <authorList>
            <person name="Rubin E."/>
        </authorList>
    </citation>
    <scope>NUCLEOTIDE SEQUENCE [LARGE SCALE GENOMIC DNA]</scope>
    <source>
        <strain evidence="2 3">CG 35</strain>
    </source>
</reference>
<keyword evidence="3" id="KW-1185">Reference proteome</keyword>
<dbReference type="Proteomes" id="UP000238217">
    <property type="component" value="Unassembled WGS sequence"/>
</dbReference>
<gene>
    <name evidence="2" type="ORF">BCL67_1321</name>
</gene>
<proteinExistence type="predicted"/>
<dbReference type="InterPro" id="IPR027417">
    <property type="entry name" value="P-loop_NTPase"/>
</dbReference>
<organism evidence="2 3">
    <name type="scientific">Nesterenkonia sandarakina</name>
    <dbReference type="NCBI Taxonomy" id="272918"/>
    <lineage>
        <taxon>Bacteria</taxon>
        <taxon>Bacillati</taxon>
        <taxon>Actinomycetota</taxon>
        <taxon>Actinomycetes</taxon>
        <taxon>Micrococcales</taxon>
        <taxon>Micrococcaceae</taxon>
        <taxon>Nesterenkonia</taxon>
    </lineage>
</organism>
<dbReference type="PANTHER" id="PTHR35894:SF7">
    <property type="entry name" value="GENERAL SECRETION PATHWAY PROTEIN A-RELATED"/>
    <property type="match status" value="1"/>
</dbReference>
<evidence type="ECO:0000259" key="1">
    <source>
        <dbReference type="Pfam" id="PF13191"/>
    </source>
</evidence>
<dbReference type="SUPFAM" id="SSF52540">
    <property type="entry name" value="P-loop containing nucleoside triphosphate hydrolases"/>
    <property type="match status" value="1"/>
</dbReference>
<feature type="domain" description="Orc1-like AAA ATPase" evidence="1">
    <location>
        <begin position="17"/>
        <end position="176"/>
    </location>
</feature>
<dbReference type="AlphaFoldDB" id="A0A2T0YAZ0"/>